<evidence type="ECO:0008006" key="4">
    <source>
        <dbReference type="Google" id="ProtNLM"/>
    </source>
</evidence>
<evidence type="ECO:0000313" key="3">
    <source>
        <dbReference type="Proteomes" id="UP000199545"/>
    </source>
</evidence>
<accession>A0A1I3LGZ6</accession>
<organism evidence="2 3">
    <name type="scientific">Thermoflavimicrobium dichotomicum</name>
    <dbReference type="NCBI Taxonomy" id="46223"/>
    <lineage>
        <taxon>Bacteria</taxon>
        <taxon>Bacillati</taxon>
        <taxon>Bacillota</taxon>
        <taxon>Bacilli</taxon>
        <taxon>Bacillales</taxon>
        <taxon>Thermoactinomycetaceae</taxon>
        <taxon>Thermoflavimicrobium</taxon>
    </lineage>
</organism>
<dbReference type="Proteomes" id="UP000199545">
    <property type="component" value="Unassembled WGS sequence"/>
</dbReference>
<sequence>MLKKLCLLLFICLMSIGIVACSEESVPKAEHVITKKEDHILYQNTKHHFTAKLPSEWDGLFIVKSDPVSKDQSIPELKETISFEFDNGKASIFKISIFQIPSKEEWDKKGFGEIWNYIASKNGQTIAYQPSNEPPADYFDKSGNVKAEVKDKFQKLTKMVNDDLPKVVKSIQFE</sequence>
<dbReference type="AlphaFoldDB" id="A0A1I3LGZ6"/>
<keyword evidence="1" id="KW-0732">Signal</keyword>
<keyword evidence="3" id="KW-1185">Reference proteome</keyword>
<dbReference type="PROSITE" id="PS51257">
    <property type="entry name" value="PROKAR_LIPOPROTEIN"/>
    <property type="match status" value="1"/>
</dbReference>
<name>A0A1I3LGZ6_9BACL</name>
<dbReference type="OrthoDB" id="2624068at2"/>
<gene>
    <name evidence="2" type="ORF">SAMN05421852_102190</name>
</gene>
<feature type="chain" id="PRO_5039544758" description="Lipoprotein" evidence="1">
    <location>
        <begin position="21"/>
        <end position="174"/>
    </location>
</feature>
<feature type="signal peptide" evidence="1">
    <location>
        <begin position="1"/>
        <end position="20"/>
    </location>
</feature>
<proteinExistence type="predicted"/>
<reference evidence="2 3" key="1">
    <citation type="submission" date="2016-10" db="EMBL/GenBank/DDBJ databases">
        <authorList>
            <person name="de Groot N.N."/>
        </authorList>
    </citation>
    <scope>NUCLEOTIDE SEQUENCE [LARGE SCALE GENOMIC DNA]</scope>
    <source>
        <strain evidence="2 3">DSM 44778</strain>
    </source>
</reference>
<protein>
    <recommendedName>
        <fullName evidence="4">Lipoprotein</fullName>
    </recommendedName>
</protein>
<evidence type="ECO:0000313" key="2">
    <source>
        <dbReference type="EMBL" id="SFI84009.1"/>
    </source>
</evidence>
<dbReference type="EMBL" id="FORR01000002">
    <property type="protein sequence ID" value="SFI84009.1"/>
    <property type="molecule type" value="Genomic_DNA"/>
</dbReference>
<evidence type="ECO:0000256" key="1">
    <source>
        <dbReference type="SAM" id="SignalP"/>
    </source>
</evidence>
<dbReference type="RefSeq" id="WP_093227996.1">
    <property type="nucleotide sequence ID" value="NZ_FORR01000002.1"/>
</dbReference>